<name>A0A024GHZ5_9STRA</name>
<feature type="domain" description="Rhodanese" evidence="2">
    <location>
        <begin position="30"/>
        <end position="137"/>
    </location>
</feature>
<keyword evidence="1" id="KW-0677">Repeat</keyword>
<dbReference type="SMART" id="SM00450">
    <property type="entry name" value="RHOD"/>
    <property type="match status" value="2"/>
</dbReference>
<keyword evidence="4" id="KW-1185">Reference proteome</keyword>
<protein>
    <recommendedName>
        <fullName evidence="2">Rhodanese domain-containing protein</fullName>
    </recommendedName>
</protein>
<dbReference type="PROSITE" id="PS50206">
    <property type="entry name" value="RHODANESE_3"/>
    <property type="match status" value="2"/>
</dbReference>
<dbReference type="InterPro" id="IPR001763">
    <property type="entry name" value="Rhodanese-like_dom"/>
</dbReference>
<sequence>MLARLSNLARKARSFSSLVSPSWILSEQSKNDSLIVLNCDHPSEFDRGHIPAAKPFSQAFFGLKGSGGCLSERYLEDFLQDTGYDSSKTLVLYDNKKNLLSSRAWWILSHYGISREKIKVLDGGWKHWVASGNPIETESAEEESAEMNTAVNKIARIQLSAGDKLIGLDEIQTLLNEKDGIFIDTRTEEEFSGQFLSGNARGGHIPGALHFEWIDAIDEKKNDTFKSEKQLREEFPELWKTHPDPDTPIITYCQMGIRAANVAFMLEEVCGFHNVKVYEKSMQEYLNREGMHIE</sequence>
<organism evidence="3 4">
    <name type="scientific">Albugo candida</name>
    <dbReference type="NCBI Taxonomy" id="65357"/>
    <lineage>
        <taxon>Eukaryota</taxon>
        <taxon>Sar</taxon>
        <taxon>Stramenopiles</taxon>
        <taxon>Oomycota</taxon>
        <taxon>Peronosporomycetes</taxon>
        <taxon>Albuginales</taxon>
        <taxon>Albuginaceae</taxon>
        <taxon>Albugo</taxon>
    </lineage>
</organism>
<dbReference type="Proteomes" id="UP000053237">
    <property type="component" value="Unassembled WGS sequence"/>
</dbReference>
<evidence type="ECO:0000259" key="2">
    <source>
        <dbReference type="PROSITE" id="PS50206"/>
    </source>
</evidence>
<reference evidence="3 4" key="1">
    <citation type="submission" date="2012-05" db="EMBL/GenBank/DDBJ databases">
        <title>Recombination and specialization in a pathogen metapopulation.</title>
        <authorList>
            <person name="Gardiner A."/>
            <person name="Kemen E."/>
            <person name="Schultz-Larsen T."/>
            <person name="MacLean D."/>
            <person name="Van Oosterhout C."/>
            <person name="Jones J.D.G."/>
        </authorList>
    </citation>
    <scope>NUCLEOTIDE SEQUENCE [LARGE SCALE GENOMIC DNA]</scope>
    <source>
        <strain evidence="3 4">Ac Nc2</strain>
    </source>
</reference>
<dbReference type="InParanoid" id="A0A024GHZ5"/>
<evidence type="ECO:0000313" key="3">
    <source>
        <dbReference type="EMBL" id="CCI46146.1"/>
    </source>
</evidence>
<dbReference type="EMBL" id="CAIX01000117">
    <property type="protein sequence ID" value="CCI46146.1"/>
    <property type="molecule type" value="Genomic_DNA"/>
</dbReference>
<accession>A0A024GHZ5</accession>
<dbReference type="PANTHER" id="PTHR43855:SF1">
    <property type="entry name" value="THIOSULFATE SULFURTRANSFERASE"/>
    <property type="match status" value="1"/>
</dbReference>
<dbReference type="InterPro" id="IPR036873">
    <property type="entry name" value="Rhodanese-like_dom_sf"/>
</dbReference>
<proteinExistence type="predicted"/>
<dbReference type="STRING" id="65357.A0A024GHZ5"/>
<evidence type="ECO:0000313" key="4">
    <source>
        <dbReference type="Proteomes" id="UP000053237"/>
    </source>
</evidence>
<dbReference type="SUPFAM" id="SSF52821">
    <property type="entry name" value="Rhodanese/Cell cycle control phosphatase"/>
    <property type="match status" value="2"/>
</dbReference>
<evidence type="ECO:0000256" key="1">
    <source>
        <dbReference type="ARBA" id="ARBA00022737"/>
    </source>
</evidence>
<comment type="caution">
    <text evidence="3">The sequence shown here is derived from an EMBL/GenBank/DDBJ whole genome shotgun (WGS) entry which is preliminary data.</text>
</comment>
<feature type="domain" description="Rhodanese" evidence="2">
    <location>
        <begin position="176"/>
        <end position="294"/>
    </location>
</feature>
<dbReference type="InterPro" id="IPR051126">
    <property type="entry name" value="Thiosulfate_sulfurtransferase"/>
</dbReference>
<dbReference type="Pfam" id="PF00581">
    <property type="entry name" value="Rhodanese"/>
    <property type="match status" value="2"/>
</dbReference>
<gene>
    <name evidence="3" type="ORF">BN9_070750</name>
</gene>
<dbReference type="AlphaFoldDB" id="A0A024GHZ5"/>
<dbReference type="Gene3D" id="3.40.250.10">
    <property type="entry name" value="Rhodanese-like domain"/>
    <property type="match status" value="2"/>
</dbReference>
<dbReference type="OrthoDB" id="566238at2759"/>
<dbReference type="PANTHER" id="PTHR43855">
    <property type="entry name" value="THIOSULFATE SULFURTRANSFERASE"/>
    <property type="match status" value="1"/>
</dbReference>
<dbReference type="CDD" id="cd01449">
    <property type="entry name" value="TST_Repeat_2"/>
    <property type="match status" value="1"/>
</dbReference>